<accession>A0A0A8XSB1</accession>
<dbReference type="EMBL" id="GBRH01281144">
    <property type="protein sequence ID" value="JAD16751.1"/>
    <property type="molecule type" value="Transcribed_RNA"/>
</dbReference>
<dbReference type="AlphaFoldDB" id="A0A0A8XSB1"/>
<evidence type="ECO:0000313" key="1">
    <source>
        <dbReference type="EMBL" id="JAD16751.1"/>
    </source>
</evidence>
<name>A0A0A8XSB1_ARUDO</name>
<proteinExistence type="predicted"/>
<reference evidence="1" key="1">
    <citation type="submission" date="2014-09" db="EMBL/GenBank/DDBJ databases">
        <authorList>
            <person name="Magalhaes I.L.F."/>
            <person name="Oliveira U."/>
            <person name="Santos F.R."/>
            <person name="Vidigal T.H.D.A."/>
            <person name="Brescovit A.D."/>
            <person name="Santos A.J."/>
        </authorList>
    </citation>
    <scope>NUCLEOTIDE SEQUENCE</scope>
    <source>
        <tissue evidence="1">Shoot tissue taken approximately 20 cm above the soil surface</tissue>
    </source>
</reference>
<sequence>MYSFAYFSFVIEFFLCFEIPRSIDLVMCQLGRDWSHVGGIKCWNYELETEISAPQCTGAMSAGAVLPQFLFWKTSS</sequence>
<reference evidence="1" key="2">
    <citation type="journal article" date="2015" name="Data Brief">
        <title>Shoot transcriptome of the giant reed, Arundo donax.</title>
        <authorList>
            <person name="Barrero R.A."/>
            <person name="Guerrero F.D."/>
            <person name="Moolhuijzen P."/>
            <person name="Goolsby J.A."/>
            <person name="Tidwell J."/>
            <person name="Bellgard S.E."/>
            <person name="Bellgard M.I."/>
        </authorList>
    </citation>
    <scope>NUCLEOTIDE SEQUENCE</scope>
    <source>
        <tissue evidence="1">Shoot tissue taken approximately 20 cm above the soil surface</tissue>
    </source>
</reference>
<organism evidence="1">
    <name type="scientific">Arundo donax</name>
    <name type="common">Giant reed</name>
    <name type="synonym">Donax arundinaceus</name>
    <dbReference type="NCBI Taxonomy" id="35708"/>
    <lineage>
        <taxon>Eukaryota</taxon>
        <taxon>Viridiplantae</taxon>
        <taxon>Streptophyta</taxon>
        <taxon>Embryophyta</taxon>
        <taxon>Tracheophyta</taxon>
        <taxon>Spermatophyta</taxon>
        <taxon>Magnoliopsida</taxon>
        <taxon>Liliopsida</taxon>
        <taxon>Poales</taxon>
        <taxon>Poaceae</taxon>
        <taxon>PACMAD clade</taxon>
        <taxon>Arundinoideae</taxon>
        <taxon>Arundineae</taxon>
        <taxon>Arundo</taxon>
    </lineage>
</organism>
<protein>
    <submittedName>
        <fullName evidence="1">Uncharacterized protein</fullName>
    </submittedName>
</protein>